<dbReference type="InterPro" id="IPR002346">
    <property type="entry name" value="Mopterin_DH_FAD-bd"/>
</dbReference>
<evidence type="ECO:0000313" key="6">
    <source>
        <dbReference type="Proteomes" id="UP001378188"/>
    </source>
</evidence>
<dbReference type="SMART" id="SM01092">
    <property type="entry name" value="CO_deh_flav_C"/>
    <property type="match status" value="1"/>
</dbReference>
<evidence type="ECO:0000313" key="5">
    <source>
        <dbReference type="EMBL" id="MEJ8573141.1"/>
    </source>
</evidence>
<gene>
    <name evidence="5" type="ORF">V3328_16740</name>
</gene>
<dbReference type="Pfam" id="PF00941">
    <property type="entry name" value="FAD_binding_5"/>
    <property type="match status" value="1"/>
</dbReference>
<dbReference type="EMBL" id="JAZHOF010000007">
    <property type="protein sequence ID" value="MEJ8573141.1"/>
    <property type="molecule type" value="Genomic_DNA"/>
</dbReference>
<dbReference type="SUPFAM" id="SSF55447">
    <property type="entry name" value="CO dehydrogenase flavoprotein C-terminal domain-like"/>
    <property type="match status" value="1"/>
</dbReference>
<dbReference type="InterPro" id="IPR016169">
    <property type="entry name" value="FAD-bd_PCMH_sub2"/>
</dbReference>
<dbReference type="InterPro" id="IPR005107">
    <property type="entry name" value="CO_DH_flav_C"/>
</dbReference>
<keyword evidence="3" id="KW-0560">Oxidoreductase</keyword>
<organism evidence="5 6">
    <name type="scientific">Microbaculum marinum</name>
    <dbReference type="NCBI Taxonomy" id="1764581"/>
    <lineage>
        <taxon>Bacteria</taxon>
        <taxon>Pseudomonadati</taxon>
        <taxon>Pseudomonadota</taxon>
        <taxon>Alphaproteobacteria</taxon>
        <taxon>Hyphomicrobiales</taxon>
        <taxon>Tepidamorphaceae</taxon>
        <taxon>Microbaculum</taxon>
    </lineage>
</organism>
<dbReference type="Pfam" id="PF03450">
    <property type="entry name" value="CO_deh_flav_C"/>
    <property type="match status" value="1"/>
</dbReference>
<dbReference type="Gene3D" id="3.30.390.50">
    <property type="entry name" value="CO dehydrogenase flavoprotein, C-terminal domain"/>
    <property type="match status" value="1"/>
</dbReference>
<dbReference type="InterPro" id="IPR016167">
    <property type="entry name" value="FAD-bd_PCMH_sub1"/>
</dbReference>
<dbReference type="GO" id="GO:0016491">
    <property type="term" value="F:oxidoreductase activity"/>
    <property type="evidence" value="ECO:0007669"/>
    <property type="project" value="UniProtKB-KW"/>
</dbReference>
<evidence type="ECO:0000256" key="3">
    <source>
        <dbReference type="ARBA" id="ARBA00023002"/>
    </source>
</evidence>
<dbReference type="PANTHER" id="PTHR42659">
    <property type="entry name" value="XANTHINE DEHYDROGENASE SUBUNIT C-RELATED"/>
    <property type="match status" value="1"/>
</dbReference>
<dbReference type="PANTHER" id="PTHR42659:SF2">
    <property type="entry name" value="XANTHINE DEHYDROGENASE SUBUNIT C-RELATED"/>
    <property type="match status" value="1"/>
</dbReference>
<evidence type="ECO:0000259" key="4">
    <source>
        <dbReference type="PROSITE" id="PS51387"/>
    </source>
</evidence>
<keyword evidence="6" id="KW-1185">Reference proteome</keyword>
<dbReference type="InterPro" id="IPR016166">
    <property type="entry name" value="FAD-bd_PCMH"/>
</dbReference>
<evidence type="ECO:0000256" key="2">
    <source>
        <dbReference type="ARBA" id="ARBA00022827"/>
    </source>
</evidence>
<name>A0AAW9S0I6_9HYPH</name>
<dbReference type="SUPFAM" id="SSF56176">
    <property type="entry name" value="FAD-binding/transporter-associated domain-like"/>
    <property type="match status" value="1"/>
</dbReference>
<feature type="domain" description="FAD-binding PCMH-type" evidence="4">
    <location>
        <begin position="1"/>
        <end position="176"/>
    </location>
</feature>
<keyword evidence="2" id="KW-0274">FAD</keyword>
<accession>A0AAW9S0I6</accession>
<dbReference type="Proteomes" id="UP001378188">
    <property type="component" value="Unassembled WGS sequence"/>
</dbReference>
<comment type="caution">
    <text evidence="5">The sequence shown here is derived from an EMBL/GenBank/DDBJ whole genome shotgun (WGS) entry which is preliminary data.</text>
</comment>
<dbReference type="InterPro" id="IPR036683">
    <property type="entry name" value="CO_DH_flav_C_dom_sf"/>
</dbReference>
<dbReference type="Gene3D" id="3.30.465.10">
    <property type="match status" value="1"/>
</dbReference>
<dbReference type="InterPro" id="IPR051312">
    <property type="entry name" value="Diverse_Substr_Oxidored"/>
</dbReference>
<protein>
    <submittedName>
        <fullName evidence="5">FAD binding domain-containing protein</fullName>
    </submittedName>
</protein>
<dbReference type="PROSITE" id="PS51387">
    <property type="entry name" value="FAD_PCMH"/>
    <property type="match status" value="1"/>
</dbReference>
<proteinExistence type="predicted"/>
<evidence type="ECO:0000256" key="1">
    <source>
        <dbReference type="ARBA" id="ARBA00022630"/>
    </source>
</evidence>
<dbReference type="GO" id="GO:0071949">
    <property type="term" value="F:FAD binding"/>
    <property type="evidence" value="ECO:0007669"/>
    <property type="project" value="InterPro"/>
</dbReference>
<sequence length="294" mass="30096">MKPARFEYVAARSVEEAVAARAAHDDTVVLAGGQSLIPMLNYRVAQPDAVIDINRVPGLGGISVADGAVRVGAMVRHRQLELSDEAFAANPLLREVMGNVAHIPIRNRGTICGSLAHADAAAELPAALVCLGGSVTVQGTGGQRTVAASDLFMFHMTTTLQPDEIITEALFPALPDGAGYAFVEMTRRHGDYAVAGICAVITPDAGGGCAAASISACGIAEKPVRLPDVEAALVGTDLSEAAVRAAAAHVDGAVTNEDDGAGGRYRRKVARTLIVRAVATAVSRAAGNAGQGRA</sequence>
<dbReference type="RefSeq" id="WP_340330843.1">
    <property type="nucleotide sequence ID" value="NZ_JAZHOF010000007.1"/>
</dbReference>
<reference evidence="5 6" key="1">
    <citation type="submission" date="2024-02" db="EMBL/GenBank/DDBJ databases">
        <title>Genome analysis and characterization of Microbaculum marinisediminis sp. nov., isolated from marine sediment.</title>
        <authorList>
            <person name="Du Z.-J."/>
            <person name="Ye Y.-Q."/>
            <person name="Zhang Z.-R."/>
            <person name="Yuan S.-M."/>
            <person name="Zhang X.-Y."/>
        </authorList>
    </citation>
    <scope>NUCLEOTIDE SEQUENCE [LARGE SCALE GENOMIC DNA]</scope>
    <source>
        <strain evidence="5 6">SDUM1044001</strain>
    </source>
</reference>
<dbReference type="Gene3D" id="3.30.43.10">
    <property type="entry name" value="Uridine Diphospho-n-acetylenolpyruvylglucosamine Reductase, domain 2"/>
    <property type="match status" value="1"/>
</dbReference>
<keyword evidence="1" id="KW-0285">Flavoprotein</keyword>
<dbReference type="InterPro" id="IPR036318">
    <property type="entry name" value="FAD-bd_PCMH-like_sf"/>
</dbReference>
<dbReference type="AlphaFoldDB" id="A0AAW9S0I6"/>